<gene>
    <name evidence="3" type="ORF">J3R30DRAFT_1100727</name>
</gene>
<organism evidence="3 4">
    <name type="scientific">Lentinula aciculospora</name>
    <dbReference type="NCBI Taxonomy" id="153920"/>
    <lineage>
        <taxon>Eukaryota</taxon>
        <taxon>Fungi</taxon>
        <taxon>Dikarya</taxon>
        <taxon>Basidiomycota</taxon>
        <taxon>Agaricomycotina</taxon>
        <taxon>Agaricomycetes</taxon>
        <taxon>Agaricomycetidae</taxon>
        <taxon>Agaricales</taxon>
        <taxon>Marasmiineae</taxon>
        <taxon>Omphalotaceae</taxon>
        <taxon>Lentinula</taxon>
    </lineage>
</organism>
<reference evidence="3" key="1">
    <citation type="submission" date="2022-08" db="EMBL/GenBank/DDBJ databases">
        <title>A Global Phylogenomic Analysis of the Shiitake Genus Lentinula.</title>
        <authorList>
            <consortium name="DOE Joint Genome Institute"/>
            <person name="Sierra-Patev S."/>
            <person name="Min B."/>
            <person name="Naranjo-Ortiz M."/>
            <person name="Looney B."/>
            <person name="Konkel Z."/>
            <person name="Slot J.C."/>
            <person name="Sakamoto Y."/>
            <person name="Steenwyk J.L."/>
            <person name="Rokas A."/>
            <person name="Carro J."/>
            <person name="Camarero S."/>
            <person name="Ferreira P."/>
            <person name="Molpeceres G."/>
            <person name="Ruiz-Duenas F.J."/>
            <person name="Serrano A."/>
            <person name="Henrissat B."/>
            <person name="Drula E."/>
            <person name="Hughes K.W."/>
            <person name="Mata J.L."/>
            <person name="Ishikawa N.K."/>
            <person name="Vargas-Isla R."/>
            <person name="Ushijima S."/>
            <person name="Smith C.A."/>
            <person name="Ahrendt S."/>
            <person name="Andreopoulos W."/>
            <person name="He G."/>
            <person name="Labutti K."/>
            <person name="Lipzen A."/>
            <person name="Ng V."/>
            <person name="Riley R."/>
            <person name="Sandor L."/>
            <person name="Barry K."/>
            <person name="Martinez A.T."/>
            <person name="Xiao Y."/>
            <person name="Gibbons J.G."/>
            <person name="Terashima K."/>
            <person name="Grigoriev I.V."/>
            <person name="Hibbett D.S."/>
        </authorList>
    </citation>
    <scope>NUCLEOTIDE SEQUENCE</scope>
    <source>
        <strain evidence="3">JLM2183</strain>
    </source>
</reference>
<dbReference type="AlphaFoldDB" id="A0A9W9A1S9"/>
<feature type="compositionally biased region" description="Low complexity" evidence="2">
    <location>
        <begin position="33"/>
        <end position="59"/>
    </location>
</feature>
<evidence type="ECO:0000256" key="2">
    <source>
        <dbReference type="SAM" id="MobiDB-lite"/>
    </source>
</evidence>
<keyword evidence="1" id="KW-0175">Coiled coil</keyword>
<proteinExistence type="predicted"/>
<dbReference type="OrthoDB" id="6474464at2759"/>
<comment type="caution">
    <text evidence="3">The sequence shown here is derived from an EMBL/GenBank/DDBJ whole genome shotgun (WGS) entry which is preliminary data.</text>
</comment>
<evidence type="ECO:0000313" key="3">
    <source>
        <dbReference type="EMBL" id="KAJ4471622.1"/>
    </source>
</evidence>
<protein>
    <submittedName>
        <fullName evidence="3">Uncharacterized protein</fullName>
    </submittedName>
</protein>
<dbReference type="Proteomes" id="UP001150266">
    <property type="component" value="Unassembled WGS sequence"/>
</dbReference>
<dbReference type="EMBL" id="JAOTPV010000022">
    <property type="protein sequence ID" value="KAJ4471622.1"/>
    <property type="molecule type" value="Genomic_DNA"/>
</dbReference>
<feature type="compositionally biased region" description="Polar residues" evidence="2">
    <location>
        <begin position="1"/>
        <end position="24"/>
    </location>
</feature>
<evidence type="ECO:0000256" key="1">
    <source>
        <dbReference type="SAM" id="Coils"/>
    </source>
</evidence>
<accession>A0A9W9A1S9</accession>
<sequence>MKIKNSTKNQPKMTDQPPSRTLTPLQIPPGSSPPSSQSRPSVPKSSLTAGTTPSSSGSFASSTFAMSSLDTTTSTQTALSSVMSCTQSSPGAKSGDIFTQAQRSVSPESQALAKMFGQTQQIIQAIHGTYDILEKLTKFFAKAGPAIRAADKLEELRRKLQGQQKEYEAQLELLEEKLSEQLQEAIKRDLRDKALELVKKRIQEEIANSVNKEIPAELHNQTARHESQMLEVGTSVYNSEARAQNTGICTATDNLHPLWLSSANKAHSGFPATVRVLADKSNEDIETLLRAYNIVLPATTREDKINYFLNFIGVNLRVIPTPPTASTSKEGKKLSSTLVISGGQ</sequence>
<feature type="region of interest" description="Disordered" evidence="2">
    <location>
        <begin position="1"/>
        <end position="59"/>
    </location>
</feature>
<feature type="coiled-coil region" evidence="1">
    <location>
        <begin position="146"/>
        <end position="188"/>
    </location>
</feature>
<evidence type="ECO:0000313" key="4">
    <source>
        <dbReference type="Proteomes" id="UP001150266"/>
    </source>
</evidence>
<keyword evidence="4" id="KW-1185">Reference proteome</keyword>
<name>A0A9W9A1S9_9AGAR</name>